<comment type="similarity">
    <text evidence="2">Belongs to the cytochrome P450 family.</text>
</comment>
<name>A0A1I8PG17_STOCA</name>
<dbReference type="PANTHER" id="PTHR24291">
    <property type="entry name" value="CYTOCHROME P450 FAMILY 4"/>
    <property type="match status" value="1"/>
</dbReference>
<keyword evidence="6" id="KW-0408">Iron</keyword>
<dbReference type="SUPFAM" id="SSF48264">
    <property type="entry name" value="Cytochrome P450"/>
    <property type="match status" value="1"/>
</dbReference>
<evidence type="ECO:0000256" key="8">
    <source>
        <dbReference type="SAM" id="Phobius"/>
    </source>
</evidence>
<dbReference type="Pfam" id="PF00067">
    <property type="entry name" value="p450"/>
    <property type="match status" value="1"/>
</dbReference>
<sequence length="269" mass="30829">MLVANWFIDVLAKFFIFEIWAILLGLLGVVVYGIYHFKYKHIIEVTRNIPSPPTWPIVGHGPYFMFKQPHEMVQTMAYLEETYAKPMKFIKIWLGTELNIVTGDLKDLEIILGGVQHLEKAGEYKALAPWLGGGLLVSHGRKWHQRRKIITPAFHFSILGDFAHNFEKESRILVQSLDCEYRMQTEAGFCLGDLVNLCTLDAVCDFKNYKRKKTQLKESKLKMARNRDFAEKDLNVARSESQCAKSSNKCDFFRLKTPNGTNGLCGSCI</sequence>
<keyword evidence="4" id="KW-0479">Metal-binding</keyword>
<dbReference type="VEuPathDB" id="VectorBase:SCAU007728"/>
<keyword evidence="8" id="KW-1133">Transmembrane helix</keyword>
<dbReference type="PANTHER" id="PTHR24291:SF203">
    <property type="entry name" value="CYTOCHROME P450 4D1-RELATED"/>
    <property type="match status" value="1"/>
</dbReference>
<keyword evidence="8" id="KW-0812">Transmembrane</keyword>
<protein>
    <recommendedName>
        <fullName evidence="11">Cytochrome P450</fullName>
    </recommendedName>
</protein>
<dbReference type="AlphaFoldDB" id="A0A1I8PG17"/>
<evidence type="ECO:0000256" key="7">
    <source>
        <dbReference type="ARBA" id="ARBA00023033"/>
    </source>
</evidence>
<dbReference type="InterPro" id="IPR001128">
    <property type="entry name" value="Cyt_P450"/>
</dbReference>
<dbReference type="EnsemblMetazoa" id="SCAU007728-RB">
    <property type="protein sequence ID" value="SCAU007728-PB"/>
    <property type="gene ID" value="SCAU007728"/>
</dbReference>
<evidence type="ECO:0000313" key="9">
    <source>
        <dbReference type="EnsemblMetazoa" id="SCAU007728-PB"/>
    </source>
</evidence>
<reference evidence="9" key="1">
    <citation type="submission" date="2020-05" db="UniProtKB">
        <authorList>
            <consortium name="EnsemblMetazoa"/>
        </authorList>
    </citation>
    <scope>IDENTIFICATION</scope>
    <source>
        <strain evidence="9">USDA</strain>
    </source>
</reference>
<dbReference type="GO" id="GO:0004497">
    <property type="term" value="F:monooxygenase activity"/>
    <property type="evidence" value="ECO:0007669"/>
    <property type="project" value="UniProtKB-KW"/>
</dbReference>
<gene>
    <name evidence="9" type="primary">106084177</name>
</gene>
<keyword evidence="3" id="KW-0349">Heme</keyword>
<evidence type="ECO:0000256" key="6">
    <source>
        <dbReference type="ARBA" id="ARBA00023004"/>
    </source>
</evidence>
<proteinExistence type="inferred from homology"/>
<evidence type="ECO:0000256" key="5">
    <source>
        <dbReference type="ARBA" id="ARBA00023002"/>
    </source>
</evidence>
<dbReference type="Proteomes" id="UP000095300">
    <property type="component" value="Unassembled WGS sequence"/>
</dbReference>
<evidence type="ECO:0008006" key="11">
    <source>
        <dbReference type="Google" id="ProtNLM"/>
    </source>
</evidence>
<dbReference type="GO" id="GO:0020037">
    <property type="term" value="F:heme binding"/>
    <property type="evidence" value="ECO:0007669"/>
    <property type="project" value="InterPro"/>
</dbReference>
<dbReference type="GO" id="GO:0016705">
    <property type="term" value="F:oxidoreductase activity, acting on paired donors, with incorporation or reduction of molecular oxygen"/>
    <property type="evidence" value="ECO:0007669"/>
    <property type="project" value="InterPro"/>
</dbReference>
<keyword evidence="10" id="KW-1185">Reference proteome</keyword>
<dbReference type="Gene3D" id="1.10.630.10">
    <property type="entry name" value="Cytochrome P450"/>
    <property type="match status" value="1"/>
</dbReference>
<accession>A0A1I8PG17</accession>
<evidence type="ECO:0000256" key="1">
    <source>
        <dbReference type="ARBA" id="ARBA00001971"/>
    </source>
</evidence>
<evidence type="ECO:0000256" key="4">
    <source>
        <dbReference type="ARBA" id="ARBA00022723"/>
    </source>
</evidence>
<comment type="cofactor">
    <cofactor evidence="1">
        <name>heme</name>
        <dbReference type="ChEBI" id="CHEBI:30413"/>
    </cofactor>
</comment>
<dbReference type="InterPro" id="IPR050196">
    <property type="entry name" value="Cytochrome_P450_Monoox"/>
</dbReference>
<keyword evidence="8" id="KW-0472">Membrane</keyword>
<dbReference type="STRING" id="35570.A0A1I8PG17"/>
<feature type="transmembrane region" description="Helical" evidence="8">
    <location>
        <begin position="12"/>
        <end position="35"/>
    </location>
</feature>
<dbReference type="GO" id="GO:0005506">
    <property type="term" value="F:iron ion binding"/>
    <property type="evidence" value="ECO:0007669"/>
    <property type="project" value="InterPro"/>
</dbReference>
<evidence type="ECO:0000256" key="2">
    <source>
        <dbReference type="ARBA" id="ARBA00010617"/>
    </source>
</evidence>
<organism evidence="9 10">
    <name type="scientific">Stomoxys calcitrans</name>
    <name type="common">Stable fly</name>
    <name type="synonym">Conops calcitrans</name>
    <dbReference type="NCBI Taxonomy" id="35570"/>
    <lineage>
        <taxon>Eukaryota</taxon>
        <taxon>Metazoa</taxon>
        <taxon>Ecdysozoa</taxon>
        <taxon>Arthropoda</taxon>
        <taxon>Hexapoda</taxon>
        <taxon>Insecta</taxon>
        <taxon>Pterygota</taxon>
        <taxon>Neoptera</taxon>
        <taxon>Endopterygota</taxon>
        <taxon>Diptera</taxon>
        <taxon>Brachycera</taxon>
        <taxon>Muscomorpha</taxon>
        <taxon>Muscoidea</taxon>
        <taxon>Muscidae</taxon>
        <taxon>Stomoxys</taxon>
    </lineage>
</organism>
<dbReference type="InterPro" id="IPR036396">
    <property type="entry name" value="Cyt_P450_sf"/>
</dbReference>
<evidence type="ECO:0000256" key="3">
    <source>
        <dbReference type="ARBA" id="ARBA00022617"/>
    </source>
</evidence>
<keyword evidence="7" id="KW-0503">Monooxygenase</keyword>
<keyword evidence="5" id="KW-0560">Oxidoreductase</keyword>
<evidence type="ECO:0000313" key="10">
    <source>
        <dbReference type="Proteomes" id="UP000095300"/>
    </source>
</evidence>